<sequence length="325" mass="37508">MAILRCSRCNFIEELDHSLIGHDVACPKCQHQNKVWDTSFFVGKLLEKYFALHNTVKRLQAEQTEEAATTEASATTPHDFSNTEMLSSPSQSQPILTWFERKKIAVEINPKAVDTTGFFDEIANAIAEDYATLRPLIAQICHAYKENYNGTTIKLDNRKPDDINRITRFCKQLHDYAFLSRLVQQKSEKSLRLILQPSPVIRQFFNGIWLEWYALMQALEFADKRNLPFSCARNAKITLPNADVYELDVFLLLEEKTPICIECKSGDYKPYIEKYRLLKKSLGLQKSQFLLCVADLPDEHAQGLTSMYDITFTNQRNLLTHLMRL</sequence>
<dbReference type="InterPro" id="IPR011856">
    <property type="entry name" value="tRNA_endonuc-like_dom_sf"/>
</dbReference>
<feature type="compositionally biased region" description="Low complexity" evidence="1">
    <location>
        <begin position="66"/>
        <end position="76"/>
    </location>
</feature>
<evidence type="ECO:0000256" key="1">
    <source>
        <dbReference type="SAM" id="MobiDB-lite"/>
    </source>
</evidence>
<dbReference type="RefSeq" id="WP_400881522.1">
    <property type="nucleotide sequence ID" value="NZ_JBIWXY010000001.1"/>
</dbReference>
<evidence type="ECO:0000313" key="3">
    <source>
        <dbReference type="Proteomes" id="UP001617669"/>
    </source>
</evidence>
<evidence type="ECO:0008006" key="4">
    <source>
        <dbReference type="Google" id="ProtNLM"/>
    </source>
</evidence>
<proteinExistence type="predicted"/>
<comment type="caution">
    <text evidence="2">The sequence shown here is derived from an EMBL/GenBank/DDBJ whole genome shotgun (WGS) entry which is preliminary data.</text>
</comment>
<dbReference type="InterPro" id="IPR011335">
    <property type="entry name" value="Restrct_endonuc-II-like"/>
</dbReference>
<dbReference type="SUPFAM" id="SSF52980">
    <property type="entry name" value="Restriction endonuclease-like"/>
    <property type="match status" value="1"/>
</dbReference>
<accession>A0ABW8GM21</accession>
<organism evidence="2 3">
    <name type="scientific">Methylobacillus methanolivorans</name>
    <dbReference type="NCBI Taxonomy" id="1848927"/>
    <lineage>
        <taxon>Bacteria</taxon>
        <taxon>Pseudomonadati</taxon>
        <taxon>Pseudomonadota</taxon>
        <taxon>Betaproteobacteria</taxon>
        <taxon>Nitrosomonadales</taxon>
        <taxon>Methylophilaceae</taxon>
        <taxon>Methylobacillus</taxon>
    </lineage>
</organism>
<evidence type="ECO:0000313" key="2">
    <source>
        <dbReference type="EMBL" id="MFJ5446329.1"/>
    </source>
</evidence>
<feature type="compositionally biased region" description="Polar residues" evidence="1">
    <location>
        <begin position="78"/>
        <end position="89"/>
    </location>
</feature>
<dbReference type="Proteomes" id="UP001617669">
    <property type="component" value="Unassembled WGS sequence"/>
</dbReference>
<name>A0ABW8GM21_9PROT</name>
<feature type="region of interest" description="Disordered" evidence="1">
    <location>
        <begin position="63"/>
        <end position="89"/>
    </location>
</feature>
<reference evidence="2 3" key="1">
    <citation type="submission" date="2024-11" db="EMBL/GenBank/DDBJ databases">
        <authorList>
            <person name="Kaparullina E.N."/>
            <person name="Delegan Y.A."/>
            <person name="Doronina N.V."/>
        </authorList>
    </citation>
    <scope>NUCLEOTIDE SEQUENCE [LARGE SCALE GENOMIC DNA]</scope>
    <source>
        <strain evidence="2 3">7sh_L</strain>
    </source>
</reference>
<keyword evidence="3" id="KW-1185">Reference proteome</keyword>
<gene>
    <name evidence="2" type="ORF">ACIKP9_08830</name>
</gene>
<dbReference type="EMBL" id="JBIWXY010000001">
    <property type="protein sequence ID" value="MFJ5446329.1"/>
    <property type="molecule type" value="Genomic_DNA"/>
</dbReference>
<dbReference type="Gene3D" id="3.40.1350.10">
    <property type="match status" value="1"/>
</dbReference>
<protein>
    <recommendedName>
        <fullName evidence="4">DUF1887 family protein</fullName>
    </recommendedName>
</protein>